<feature type="compositionally biased region" description="Low complexity" evidence="1">
    <location>
        <begin position="647"/>
        <end position="658"/>
    </location>
</feature>
<feature type="region of interest" description="Disordered" evidence="1">
    <location>
        <begin position="1"/>
        <end position="22"/>
    </location>
</feature>
<dbReference type="Proteomes" id="UP000037035">
    <property type="component" value="Unassembled WGS sequence"/>
</dbReference>
<feature type="compositionally biased region" description="Polar residues" evidence="1">
    <location>
        <begin position="282"/>
        <end position="295"/>
    </location>
</feature>
<keyword evidence="2" id="KW-0812">Transmembrane</keyword>
<keyword evidence="4" id="KW-1185">Reference proteome</keyword>
<dbReference type="VEuPathDB" id="FungiDB:VP01_2297g3"/>
<feature type="transmembrane region" description="Helical" evidence="2">
    <location>
        <begin position="125"/>
        <end position="151"/>
    </location>
</feature>
<dbReference type="OrthoDB" id="2507657at2759"/>
<proteinExistence type="predicted"/>
<feature type="region of interest" description="Disordered" evidence="1">
    <location>
        <begin position="512"/>
        <end position="547"/>
    </location>
</feature>
<dbReference type="AlphaFoldDB" id="A0A0L6V848"/>
<keyword evidence="2" id="KW-0472">Membrane</keyword>
<feature type="compositionally biased region" description="Basic and acidic residues" evidence="1">
    <location>
        <begin position="603"/>
        <end position="614"/>
    </location>
</feature>
<protein>
    <submittedName>
        <fullName evidence="3">Uncharacterized protein</fullName>
    </submittedName>
</protein>
<sequence>MASSHTAAHSSRRRQPTTHQQPLIPSFYENINGQWVLSDNWNLYGLSGSNQRHRARSLELDEAPNLAQSNLSSSASSLIHHSSALSSSPSLQYDVLPPTNASSNTNNQKLYLPAGWNHTSKRGPLYATSVIIVASLLTAIAVLSTVICLVARRRARGKRRAMLKEGLCSPSDPKLTPSEIEEGRAITTGRRSRLKNQIKLKLKQLTIVKINHSPSGKQLARISRINVHPGQPGDPHPPSLIIVNEARRSSSFVSHSSFRCTGESAGSSRRRTRPHRIESQSDESPANEPQHNRNVTLHGLLGPSHLRPSDAPTFTPAPPLPAQIIVDSAFSLTGPCDPSIRPIEIEAEMASRHEESVPINTYSNSTPEFPRFTESRQTLSHGTAQSGEPPVLIVNTADAFCATSQTRHQETSRASVTPNYRSCREIIRARSSTFSPHYATRAPGLLISSPASLPDLNFHIPPLPSESFQAQNLPHPTTRRRTRSTEPFTISGTIRASPVESTVTSLAVAEPLPPAYSGRATPGVGESSRSFEKQRIIDPPADKDDVSQRAQFLEDDPRQSISQHHHQEALNRPFVAHVATDDKLVLRSLMRMGSTPAMGSRTMGEKEEMPLRFGEEEEEEEALQQGGDESRRTRVEEGVDRTGSSGGRIAAASSSLAPSAPPLVHQGDEEDAAYDGFTDKRRSGPSDEPLIQQGGGTLNDDQVGGSASSLAILPAPPAQFIIRFDPSTSLVDQIQPPFSHQPPEPDDHHPRQINVVASAPPLNLRLSKSSSRHSSLTLSHRNPSSSSPSSSSSSSHHSHPNHSDELNITAITAPPYVE</sequence>
<accession>A0A0L6V848</accession>
<feature type="region of interest" description="Disordered" evidence="1">
    <location>
        <begin position="732"/>
        <end position="818"/>
    </location>
</feature>
<keyword evidence="2" id="KW-1133">Transmembrane helix</keyword>
<feature type="region of interest" description="Disordered" evidence="1">
    <location>
        <begin position="253"/>
        <end position="319"/>
    </location>
</feature>
<feature type="region of interest" description="Disordered" evidence="1">
    <location>
        <begin position="594"/>
        <end position="705"/>
    </location>
</feature>
<evidence type="ECO:0000313" key="3">
    <source>
        <dbReference type="EMBL" id="KNZ56879.1"/>
    </source>
</evidence>
<dbReference type="EMBL" id="LAVV01007166">
    <property type="protein sequence ID" value="KNZ56879.1"/>
    <property type="molecule type" value="Genomic_DNA"/>
</dbReference>
<evidence type="ECO:0000256" key="1">
    <source>
        <dbReference type="SAM" id="MobiDB-lite"/>
    </source>
</evidence>
<name>A0A0L6V848_9BASI</name>
<gene>
    <name evidence="3" type="ORF">VP01_2297g3</name>
</gene>
<evidence type="ECO:0000256" key="2">
    <source>
        <dbReference type="SAM" id="Phobius"/>
    </source>
</evidence>
<feature type="compositionally biased region" description="Basic and acidic residues" evidence="1">
    <location>
        <begin position="529"/>
        <end position="547"/>
    </location>
</feature>
<feature type="compositionally biased region" description="Basic and acidic residues" evidence="1">
    <location>
        <begin position="628"/>
        <end position="640"/>
    </location>
</feature>
<evidence type="ECO:0000313" key="4">
    <source>
        <dbReference type="Proteomes" id="UP000037035"/>
    </source>
</evidence>
<feature type="compositionally biased region" description="Low complexity" evidence="1">
    <location>
        <begin position="762"/>
        <end position="795"/>
    </location>
</feature>
<comment type="caution">
    <text evidence="3">The sequence shown here is derived from an EMBL/GenBank/DDBJ whole genome shotgun (WGS) entry which is preliminary data.</text>
</comment>
<reference evidence="3 4" key="1">
    <citation type="submission" date="2015-08" db="EMBL/GenBank/DDBJ databases">
        <title>Next Generation Sequencing and Analysis of the Genome of Puccinia sorghi L Schw, the Causal Agent of Maize Common Rust.</title>
        <authorList>
            <person name="Rochi L."/>
            <person name="Burguener G."/>
            <person name="Darino M."/>
            <person name="Turjanski A."/>
            <person name="Kreff E."/>
            <person name="Dieguez M.J."/>
            <person name="Sacco F."/>
        </authorList>
    </citation>
    <scope>NUCLEOTIDE SEQUENCE [LARGE SCALE GENOMIC DNA]</scope>
    <source>
        <strain evidence="3 4">RO10H11247</strain>
    </source>
</reference>
<organism evidence="3 4">
    <name type="scientific">Puccinia sorghi</name>
    <dbReference type="NCBI Taxonomy" id="27349"/>
    <lineage>
        <taxon>Eukaryota</taxon>
        <taxon>Fungi</taxon>
        <taxon>Dikarya</taxon>
        <taxon>Basidiomycota</taxon>
        <taxon>Pucciniomycotina</taxon>
        <taxon>Pucciniomycetes</taxon>
        <taxon>Pucciniales</taxon>
        <taxon>Pucciniaceae</taxon>
        <taxon>Puccinia</taxon>
    </lineage>
</organism>